<dbReference type="GO" id="GO:0005524">
    <property type="term" value="F:ATP binding"/>
    <property type="evidence" value="ECO:0007669"/>
    <property type="project" value="UniProtKB-UniRule"/>
</dbReference>
<dbReference type="GO" id="GO:0008556">
    <property type="term" value="F:P-type potassium transmembrane transporter activity"/>
    <property type="evidence" value="ECO:0007669"/>
    <property type="project" value="InterPro"/>
</dbReference>
<keyword evidence="3 11" id="KW-0633">Potassium transport</keyword>
<evidence type="ECO:0000313" key="13">
    <source>
        <dbReference type="Proteomes" id="UP000015961"/>
    </source>
</evidence>
<comment type="subunit">
    <text evidence="11">The system is composed of three essential subunits: KdpA, KdpB and KdpC.</text>
</comment>
<accession>S0L5A2</accession>
<evidence type="ECO:0000256" key="11">
    <source>
        <dbReference type="HAMAP-Rule" id="MF_00276"/>
    </source>
</evidence>
<sequence length="177" mass="19596">MKKEIVSSLRFLALSVLLFGGLYTLLVTGVGQLIFHSQANGSQVVVGDQMVGSTLIGQEFEQSTYFSGRSQAVSQLAPNSIEQEKKVAERIKQELLKNPSETDVPIDLVTASASGVDPDISLESAKFQVERIAKARKLDSDKVVRLIEANQKEDWFSNRKYVNVLRLNLALDRLSKN</sequence>
<name>S0L5A2_9ENTE</name>
<evidence type="ECO:0000256" key="1">
    <source>
        <dbReference type="ARBA" id="ARBA00022448"/>
    </source>
</evidence>
<comment type="caution">
    <text evidence="12">The sequence shown here is derived from an EMBL/GenBank/DDBJ whole genome shotgun (WGS) entry which is preliminary data.</text>
</comment>
<dbReference type="PATRIC" id="fig|1140003.3.peg.529"/>
<keyword evidence="7 11" id="KW-0630">Potassium</keyword>
<dbReference type="PANTHER" id="PTHR30042:SF2">
    <property type="entry name" value="POTASSIUM-TRANSPORTING ATPASE KDPC SUBUNIT"/>
    <property type="match status" value="1"/>
</dbReference>
<dbReference type="Proteomes" id="UP000015961">
    <property type="component" value="Unassembled WGS sequence"/>
</dbReference>
<keyword evidence="4 11" id="KW-0812">Transmembrane</keyword>
<dbReference type="OrthoDB" id="9809491at2"/>
<keyword evidence="2 11" id="KW-1003">Cell membrane</keyword>
<dbReference type="eggNOG" id="COG2156">
    <property type="taxonomic scope" value="Bacteria"/>
</dbReference>
<evidence type="ECO:0000256" key="6">
    <source>
        <dbReference type="ARBA" id="ARBA00022840"/>
    </source>
</evidence>
<dbReference type="PIRSF" id="PIRSF001296">
    <property type="entry name" value="K_ATPase_KdpC"/>
    <property type="match status" value="1"/>
</dbReference>
<keyword evidence="8 11" id="KW-1133">Transmembrane helix</keyword>
<keyword evidence="13" id="KW-1185">Reference proteome</keyword>
<proteinExistence type="inferred from homology"/>
<keyword evidence="1 11" id="KW-0813">Transport</keyword>
<gene>
    <name evidence="11" type="primary">kdpC</name>
    <name evidence="12" type="ORF">I573_00528</name>
</gene>
<evidence type="ECO:0000256" key="8">
    <source>
        <dbReference type="ARBA" id="ARBA00022989"/>
    </source>
</evidence>
<dbReference type="RefSeq" id="WP_016185026.1">
    <property type="nucleotide sequence ID" value="NZ_ASWO01000001.1"/>
</dbReference>
<dbReference type="InterPro" id="IPR003820">
    <property type="entry name" value="KdpC"/>
</dbReference>
<dbReference type="STRING" id="1140003.OMY_00535"/>
<dbReference type="GO" id="GO:0005886">
    <property type="term" value="C:plasma membrane"/>
    <property type="evidence" value="ECO:0007669"/>
    <property type="project" value="UniProtKB-SubCell"/>
</dbReference>
<comment type="subcellular location">
    <subcellularLocation>
        <location evidence="11">Cell membrane</location>
        <topology evidence="11">Single-pass membrane protein</topology>
    </subcellularLocation>
</comment>
<keyword evidence="6 11" id="KW-0067">ATP-binding</keyword>
<dbReference type="Pfam" id="PF02669">
    <property type="entry name" value="KdpC"/>
    <property type="match status" value="1"/>
</dbReference>
<comment type="similarity">
    <text evidence="11">Belongs to the KdpC family.</text>
</comment>
<keyword evidence="5 11" id="KW-0547">Nucleotide-binding</keyword>
<dbReference type="AlphaFoldDB" id="S0L5A2"/>
<feature type="transmembrane region" description="Helical" evidence="11">
    <location>
        <begin position="12"/>
        <end position="35"/>
    </location>
</feature>
<evidence type="ECO:0000256" key="2">
    <source>
        <dbReference type="ARBA" id="ARBA00022475"/>
    </source>
</evidence>
<evidence type="ECO:0000313" key="12">
    <source>
        <dbReference type="EMBL" id="EOT87472.1"/>
    </source>
</evidence>
<protein>
    <recommendedName>
        <fullName evidence="11">Potassium-transporting ATPase KdpC subunit</fullName>
    </recommendedName>
    <alternativeName>
        <fullName evidence="11">ATP phosphohydrolase [potassium-transporting] C chain</fullName>
    </alternativeName>
    <alternativeName>
        <fullName evidence="11">Potassium-binding and translocating subunit C</fullName>
    </alternativeName>
    <alternativeName>
        <fullName evidence="11">Potassium-translocating ATPase C chain</fullName>
    </alternativeName>
</protein>
<keyword evidence="9 11" id="KW-0406">Ion transport</keyword>
<keyword evidence="10 11" id="KW-0472">Membrane</keyword>
<evidence type="ECO:0000256" key="9">
    <source>
        <dbReference type="ARBA" id="ARBA00023065"/>
    </source>
</evidence>
<dbReference type="HAMAP" id="MF_00276">
    <property type="entry name" value="KdpC"/>
    <property type="match status" value="1"/>
</dbReference>
<evidence type="ECO:0000256" key="3">
    <source>
        <dbReference type="ARBA" id="ARBA00022538"/>
    </source>
</evidence>
<organism evidence="12 13">
    <name type="scientific">Enterococcus sulfureus ATCC 49903</name>
    <dbReference type="NCBI Taxonomy" id="1140003"/>
    <lineage>
        <taxon>Bacteria</taxon>
        <taxon>Bacillati</taxon>
        <taxon>Bacillota</taxon>
        <taxon>Bacilli</taxon>
        <taxon>Lactobacillales</taxon>
        <taxon>Enterococcaceae</taxon>
        <taxon>Enterococcus</taxon>
    </lineage>
</organism>
<evidence type="ECO:0000256" key="10">
    <source>
        <dbReference type="ARBA" id="ARBA00023136"/>
    </source>
</evidence>
<dbReference type="PANTHER" id="PTHR30042">
    <property type="entry name" value="POTASSIUM-TRANSPORTING ATPASE C CHAIN"/>
    <property type="match status" value="1"/>
</dbReference>
<evidence type="ECO:0000256" key="7">
    <source>
        <dbReference type="ARBA" id="ARBA00022958"/>
    </source>
</evidence>
<reference evidence="12 13" key="1">
    <citation type="submission" date="2013-03" db="EMBL/GenBank/DDBJ databases">
        <title>The Genome Sequence of Enterococcus sulfureus ATCC_49903 (PacBio/Illumina hybrid assembly).</title>
        <authorList>
            <consortium name="The Broad Institute Genomics Platform"/>
            <consortium name="The Broad Institute Genome Sequencing Center for Infectious Disease"/>
            <person name="Earl A."/>
            <person name="Russ C."/>
            <person name="Gilmore M."/>
            <person name="Surin D."/>
            <person name="Walker B."/>
            <person name="Young S."/>
            <person name="Zeng Q."/>
            <person name="Gargeya S."/>
            <person name="Fitzgerald M."/>
            <person name="Haas B."/>
            <person name="Abouelleil A."/>
            <person name="Allen A.W."/>
            <person name="Alvarado L."/>
            <person name="Arachchi H.M."/>
            <person name="Berlin A.M."/>
            <person name="Chapman S.B."/>
            <person name="Gainer-Dewar J."/>
            <person name="Goldberg J."/>
            <person name="Griggs A."/>
            <person name="Gujja S."/>
            <person name="Hansen M."/>
            <person name="Howarth C."/>
            <person name="Imamovic A."/>
            <person name="Ireland A."/>
            <person name="Larimer J."/>
            <person name="McCowan C."/>
            <person name="Murphy C."/>
            <person name="Pearson M."/>
            <person name="Poon T.W."/>
            <person name="Priest M."/>
            <person name="Roberts A."/>
            <person name="Saif S."/>
            <person name="Shea T."/>
            <person name="Sisk P."/>
            <person name="Sykes S."/>
            <person name="Wortman J."/>
            <person name="Nusbaum C."/>
            <person name="Birren B."/>
        </authorList>
    </citation>
    <scope>NUCLEOTIDE SEQUENCE [LARGE SCALE GENOMIC DNA]</scope>
    <source>
        <strain evidence="12 13">ATCC 49903</strain>
    </source>
</reference>
<evidence type="ECO:0000256" key="4">
    <source>
        <dbReference type="ARBA" id="ARBA00022692"/>
    </source>
</evidence>
<evidence type="ECO:0000256" key="5">
    <source>
        <dbReference type="ARBA" id="ARBA00022741"/>
    </source>
</evidence>
<comment type="function">
    <text evidence="11">Part of the high-affinity ATP-driven potassium transport (or Kdp) system, which catalyzes the hydrolysis of ATP coupled with the electrogenic transport of potassium into the cytoplasm. This subunit acts as a catalytic chaperone that increases the ATP-binding affinity of the ATP-hydrolyzing subunit KdpB by the formation of a transient KdpB/KdpC/ATP ternary complex.</text>
</comment>
<dbReference type="EMBL" id="ASWO01000001">
    <property type="protein sequence ID" value="EOT87472.1"/>
    <property type="molecule type" value="Genomic_DNA"/>
</dbReference>